<dbReference type="SUPFAM" id="SSF53927">
    <property type="entry name" value="Cytidine deaminase-like"/>
    <property type="match status" value="1"/>
</dbReference>
<sequence>MGRVTEATRIRTVRVREGRLYAGRRGDHVAVEEPLDIRLNGQQLSLTMRTPGHDVELIHGFLHGEGLIAHREDIREARYCDGAVIDDGTGFAQNTYNVMDFTTSRPQLLPLAGRNFSAGSACGVCGAESIDAVRKRSRFVLEHDWQVDPRTILAAARGLDRQQAVFARTGGVHAAALVDLTGELLVVREDVGRHNAVDKVIGWALLEDRLPLRDCFLLVSSRASFEIAQKACMAGIPLLACVSAASSLAVETAEEFGQTLIGFTRTAEDGDGRMNVYTHPERLDLAAAEG</sequence>
<dbReference type="Proteomes" id="UP000198398">
    <property type="component" value="Chromosome"/>
</dbReference>
<evidence type="ECO:0000313" key="5">
    <source>
        <dbReference type="Proteomes" id="UP000198398"/>
    </source>
</evidence>
<evidence type="ECO:0000256" key="1">
    <source>
        <dbReference type="ARBA" id="ARBA00022490"/>
    </source>
</evidence>
<dbReference type="RefSeq" id="WP_089064918.1">
    <property type="nucleotide sequence ID" value="NZ_CP022316.1"/>
</dbReference>
<keyword evidence="4" id="KW-0808">Transferase</keyword>
<dbReference type="PANTHER" id="PTHR30592:SF1">
    <property type="entry name" value="SULFUR CARRIER PROTEIN FDHD"/>
    <property type="match status" value="1"/>
</dbReference>
<protein>
    <recommendedName>
        <fullName evidence="3">Sulfur carrier protein FdhD</fullName>
    </recommendedName>
</protein>
<dbReference type="Gene3D" id="3.40.140.10">
    <property type="entry name" value="Cytidine Deaminase, domain 2"/>
    <property type="match status" value="1"/>
</dbReference>
<feature type="active site" description="Cysteine persulfide intermediate" evidence="3">
    <location>
        <position position="122"/>
    </location>
</feature>
<dbReference type="NCBIfam" id="NF001943">
    <property type="entry name" value="PRK00724.1-2"/>
    <property type="match status" value="1"/>
</dbReference>
<dbReference type="NCBIfam" id="TIGR00129">
    <property type="entry name" value="fdhD_narQ"/>
    <property type="match status" value="1"/>
</dbReference>
<keyword evidence="1 3" id="KW-0963">Cytoplasm</keyword>
<dbReference type="Pfam" id="PF02634">
    <property type="entry name" value="FdhD-NarQ"/>
    <property type="match status" value="1"/>
</dbReference>
<comment type="function">
    <text evidence="3">Required for formate dehydrogenase (FDH) activity. Acts as a sulfur carrier protein that transfers sulfur from IscS to the molybdenum cofactor prior to its insertion into FDH.</text>
</comment>
<evidence type="ECO:0000256" key="2">
    <source>
        <dbReference type="ARBA" id="ARBA00023150"/>
    </source>
</evidence>
<dbReference type="KEGG" id="brv:CFK39_07335"/>
<dbReference type="PIRSF" id="PIRSF015626">
    <property type="entry name" value="FdhD"/>
    <property type="match status" value="1"/>
</dbReference>
<accession>A0A220UC46</accession>
<dbReference type="EMBL" id="CP022316">
    <property type="protein sequence ID" value="ASK65677.1"/>
    <property type="molecule type" value="Genomic_DNA"/>
</dbReference>
<dbReference type="AlphaFoldDB" id="A0A220UC46"/>
<comment type="similarity">
    <text evidence="3">Belongs to the FdhD family.</text>
</comment>
<comment type="subcellular location">
    <subcellularLocation>
        <location evidence="3">Cytoplasm</location>
    </subcellularLocation>
</comment>
<dbReference type="GO" id="GO:0097163">
    <property type="term" value="F:sulfur carrier activity"/>
    <property type="evidence" value="ECO:0007669"/>
    <property type="project" value="UniProtKB-UniRule"/>
</dbReference>
<proteinExistence type="inferred from homology"/>
<evidence type="ECO:0000256" key="3">
    <source>
        <dbReference type="HAMAP-Rule" id="MF_00187"/>
    </source>
</evidence>
<organism evidence="4 5">
    <name type="scientific">Brachybacterium avium</name>
    <dbReference type="NCBI Taxonomy" id="2017485"/>
    <lineage>
        <taxon>Bacteria</taxon>
        <taxon>Bacillati</taxon>
        <taxon>Actinomycetota</taxon>
        <taxon>Actinomycetes</taxon>
        <taxon>Micrococcales</taxon>
        <taxon>Dermabacteraceae</taxon>
        <taxon>Brachybacterium</taxon>
    </lineage>
</organism>
<reference evidence="5" key="1">
    <citation type="submission" date="2017-07" db="EMBL/GenBank/DDBJ databases">
        <title>Brachybacterium sp. VR2415.</title>
        <authorList>
            <person name="Tak E.J."/>
            <person name="Bae J.-W."/>
        </authorList>
    </citation>
    <scope>NUCLEOTIDE SEQUENCE [LARGE SCALE GENOMIC DNA]</scope>
    <source>
        <strain evidence="5">VR2415</strain>
    </source>
</reference>
<gene>
    <name evidence="3" type="primary">fdhD</name>
    <name evidence="4" type="ORF">CFK39_07335</name>
</gene>
<name>A0A220UC46_9MICO</name>
<evidence type="ECO:0000313" key="4">
    <source>
        <dbReference type="EMBL" id="ASK65677.1"/>
    </source>
</evidence>
<dbReference type="InterPro" id="IPR016193">
    <property type="entry name" value="Cytidine_deaminase-like"/>
</dbReference>
<keyword evidence="2 3" id="KW-0501">Molybdenum cofactor biosynthesis</keyword>
<dbReference type="OrthoDB" id="3197277at2"/>
<keyword evidence="5" id="KW-1185">Reference proteome</keyword>
<comment type="caution">
    <text evidence="3">Lacks conserved residue(s) required for the propagation of feature annotation.</text>
</comment>
<dbReference type="GO" id="GO:0005737">
    <property type="term" value="C:cytoplasm"/>
    <property type="evidence" value="ECO:0007669"/>
    <property type="project" value="UniProtKB-SubCell"/>
</dbReference>
<dbReference type="GO" id="GO:0006777">
    <property type="term" value="P:Mo-molybdopterin cofactor biosynthetic process"/>
    <property type="evidence" value="ECO:0007669"/>
    <property type="project" value="UniProtKB-UniRule"/>
</dbReference>
<dbReference type="Gene3D" id="3.10.20.10">
    <property type="match status" value="1"/>
</dbReference>
<dbReference type="GO" id="GO:0016783">
    <property type="term" value="F:sulfurtransferase activity"/>
    <property type="evidence" value="ECO:0007669"/>
    <property type="project" value="InterPro"/>
</dbReference>
<dbReference type="PANTHER" id="PTHR30592">
    <property type="entry name" value="FORMATE DEHYDROGENASE"/>
    <property type="match status" value="1"/>
</dbReference>
<dbReference type="InterPro" id="IPR003786">
    <property type="entry name" value="FdhD"/>
</dbReference>
<dbReference type="HAMAP" id="MF_00187">
    <property type="entry name" value="FdhD"/>
    <property type="match status" value="1"/>
</dbReference>